<evidence type="ECO:0000313" key="15">
    <source>
        <dbReference type="Proteomes" id="UP001374584"/>
    </source>
</evidence>
<dbReference type="PROSITE" id="PS50217">
    <property type="entry name" value="BZIP"/>
    <property type="match status" value="1"/>
</dbReference>
<evidence type="ECO:0000256" key="7">
    <source>
        <dbReference type="ARBA" id="ARBA00023163"/>
    </source>
</evidence>
<dbReference type="GO" id="GO:0005634">
    <property type="term" value="C:nucleus"/>
    <property type="evidence" value="ECO:0007669"/>
    <property type="project" value="UniProtKB-SubCell"/>
</dbReference>
<evidence type="ECO:0000256" key="6">
    <source>
        <dbReference type="ARBA" id="ARBA00023159"/>
    </source>
</evidence>
<dbReference type="SUPFAM" id="SSF57959">
    <property type="entry name" value="Leucine zipper domain"/>
    <property type="match status" value="1"/>
</dbReference>
<sequence>MVPYFTRTSTTHIYTFSLVQNRLREGKTEQREKTMSLPRPRSAEKALSELKEVAAPASASASSSWNRLHNFPPLNLHNKTSKIEDSDEDMFTVPDVETTPISVHSALTLQNNNLSQRNVIDPQFQTGFPGKRRRGRNPADKEHRRLKRLLRNRVSAQQARERKKVYVNDLEARGKELQDKNAILEERISTLINENTMLRKVLMNARPKVDDNNEQKQEQLSKS</sequence>
<name>A0AAN9RT48_PHACN</name>
<keyword evidence="7" id="KW-0804">Transcription</keyword>
<comment type="similarity">
    <text evidence="2">Belongs to the bZIP family.</text>
</comment>
<dbReference type="GO" id="GO:0010218">
    <property type="term" value="P:response to far red light"/>
    <property type="evidence" value="ECO:0007669"/>
    <property type="project" value="TreeGrafter"/>
</dbReference>
<dbReference type="InterPro" id="IPR004827">
    <property type="entry name" value="bZIP"/>
</dbReference>
<reference evidence="14 15" key="1">
    <citation type="submission" date="2024-01" db="EMBL/GenBank/DDBJ databases">
        <title>The genomes of 5 underutilized Papilionoideae crops provide insights into root nodulation and disease resistanc.</title>
        <authorList>
            <person name="Jiang F."/>
        </authorList>
    </citation>
    <scope>NUCLEOTIDE SEQUENCE [LARGE SCALE GENOMIC DNA]</scope>
    <source>
        <strain evidence="14">JINMINGXINNONG_FW02</strain>
        <tissue evidence="14">Leaves</tissue>
    </source>
</reference>
<dbReference type="AlphaFoldDB" id="A0AAN9RT48"/>
<dbReference type="InterPro" id="IPR044280">
    <property type="entry name" value="Hac1/HY5"/>
</dbReference>
<comment type="caution">
    <text evidence="14">The sequence shown here is derived from an EMBL/GenBank/DDBJ whole genome shotgun (WGS) entry which is preliminary data.</text>
</comment>
<dbReference type="PANTHER" id="PTHR46714:SF5">
    <property type="entry name" value="TRANSCRIPTION FACTOR HY5-LIKE"/>
    <property type="match status" value="1"/>
</dbReference>
<dbReference type="Gene3D" id="1.20.5.490">
    <property type="entry name" value="Single helix bin"/>
    <property type="match status" value="1"/>
</dbReference>
<dbReference type="GO" id="GO:0010099">
    <property type="term" value="P:regulation of photomorphogenesis"/>
    <property type="evidence" value="ECO:0007669"/>
    <property type="project" value="TreeGrafter"/>
</dbReference>
<evidence type="ECO:0000256" key="2">
    <source>
        <dbReference type="ARBA" id="ARBA00007163"/>
    </source>
</evidence>
<keyword evidence="10" id="KW-0607">Phytochrome signaling pathway</keyword>
<organism evidence="14 15">
    <name type="scientific">Phaseolus coccineus</name>
    <name type="common">Scarlet runner bean</name>
    <name type="synonym">Phaseolus multiflorus</name>
    <dbReference type="NCBI Taxonomy" id="3886"/>
    <lineage>
        <taxon>Eukaryota</taxon>
        <taxon>Viridiplantae</taxon>
        <taxon>Streptophyta</taxon>
        <taxon>Embryophyta</taxon>
        <taxon>Tracheophyta</taxon>
        <taxon>Spermatophyta</taxon>
        <taxon>Magnoliopsida</taxon>
        <taxon>eudicotyledons</taxon>
        <taxon>Gunneridae</taxon>
        <taxon>Pentapetalae</taxon>
        <taxon>rosids</taxon>
        <taxon>fabids</taxon>
        <taxon>Fabales</taxon>
        <taxon>Fabaceae</taxon>
        <taxon>Papilionoideae</taxon>
        <taxon>50 kb inversion clade</taxon>
        <taxon>NPAAA clade</taxon>
        <taxon>indigoferoid/millettioid clade</taxon>
        <taxon>Phaseoleae</taxon>
        <taxon>Phaseolus</taxon>
    </lineage>
</organism>
<evidence type="ECO:0000256" key="8">
    <source>
        <dbReference type="ARBA" id="ARBA00023242"/>
    </source>
</evidence>
<dbReference type="PROSITE" id="PS00036">
    <property type="entry name" value="BZIP_BASIC"/>
    <property type="match status" value="1"/>
</dbReference>
<evidence type="ECO:0000259" key="13">
    <source>
        <dbReference type="PROSITE" id="PS50217"/>
    </source>
</evidence>
<dbReference type="PANTHER" id="PTHR46714">
    <property type="entry name" value="TRANSCRIPTIONAL ACTIVATOR HAC1"/>
    <property type="match status" value="1"/>
</dbReference>
<evidence type="ECO:0000256" key="9">
    <source>
        <dbReference type="ARBA" id="ARBA00070194"/>
    </source>
</evidence>
<keyword evidence="6" id="KW-0010">Activator</keyword>
<dbReference type="GO" id="GO:0045944">
    <property type="term" value="P:positive regulation of transcription by RNA polymerase II"/>
    <property type="evidence" value="ECO:0007669"/>
    <property type="project" value="InterPro"/>
</dbReference>
<evidence type="ECO:0000256" key="3">
    <source>
        <dbReference type="ARBA" id="ARBA00022843"/>
    </source>
</evidence>
<accession>A0AAN9RT48</accession>
<feature type="domain" description="BZIP" evidence="13">
    <location>
        <begin position="142"/>
        <end position="205"/>
    </location>
</feature>
<gene>
    <name evidence="14" type="ORF">VNO80_01646</name>
</gene>
<protein>
    <recommendedName>
        <fullName evidence="9">Transcription factor HY5</fullName>
    </recommendedName>
</protein>
<feature type="coiled-coil region" evidence="11">
    <location>
        <begin position="167"/>
        <end position="194"/>
    </location>
</feature>
<evidence type="ECO:0000313" key="14">
    <source>
        <dbReference type="EMBL" id="KAK7382674.1"/>
    </source>
</evidence>
<keyword evidence="3" id="KW-0832">Ubl conjugation</keyword>
<keyword evidence="8" id="KW-0539">Nucleus</keyword>
<keyword evidence="11" id="KW-0175">Coiled coil</keyword>
<dbReference type="SMART" id="SM00338">
    <property type="entry name" value="BRLZ"/>
    <property type="match status" value="1"/>
</dbReference>
<dbReference type="GO" id="GO:0010114">
    <property type="term" value="P:response to red light"/>
    <property type="evidence" value="ECO:0007669"/>
    <property type="project" value="TreeGrafter"/>
</dbReference>
<dbReference type="InterPro" id="IPR046347">
    <property type="entry name" value="bZIP_sf"/>
</dbReference>
<dbReference type="CDD" id="cd14704">
    <property type="entry name" value="bZIP_HY5-like"/>
    <property type="match status" value="1"/>
</dbReference>
<dbReference type="GO" id="GO:0000981">
    <property type="term" value="F:DNA-binding transcription factor activity, RNA polymerase II-specific"/>
    <property type="evidence" value="ECO:0007669"/>
    <property type="project" value="InterPro"/>
</dbReference>
<dbReference type="FunFam" id="1.20.5.490:FF:000004">
    <property type="entry name" value="Transcription factor HY5"/>
    <property type="match status" value="1"/>
</dbReference>
<dbReference type="GO" id="GO:0003677">
    <property type="term" value="F:DNA binding"/>
    <property type="evidence" value="ECO:0007669"/>
    <property type="project" value="UniProtKB-KW"/>
</dbReference>
<keyword evidence="5" id="KW-0238">DNA-binding</keyword>
<evidence type="ECO:0000256" key="11">
    <source>
        <dbReference type="SAM" id="Coils"/>
    </source>
</evidence>
<evidence type="ECO:0000256" key="1">
    <source>
        <dbReference type="ARBA" id="ARBA00004123"/>
    </source>
</evidence>
<feature type="region of interest" description="Disordered" evidence="12">
    <location>
        <begin position="122"/>
        <end position="143"/>
    </location>
</feature>
<keyword evidence="4" id="KW-0805">Transcription regulation</keyword>
<keyword evidence="15" id="KW-1185">Reference proteome</keyword>
<dbReference type="Proteomes" id="UP001374584">
    <property type="component" value="Unassembled WGS sequence"/>
</dbReference>
<evidence type="ECO:0000256" key="10">
    <source>
        <dbReference type="ARBA" id="ARBA00084091"/>
    </source>
</evidence>
<dbReference type="GO" id="GO:0009585">
    <property type="term" value="P:red, far-red light phototransduction"/>
    <property type="evidence" value="ECO:0007669"/>
    <property type="project" value="UniProtKB-KW"/>
</dbReference>
<proteinExistence type="inferred from homology"/>
<comment type="subcellular location">
    <subcellularLocation>
        <location evidence="1">Nucleus</location>
    </subcellularLocation>
</comment>
<dbReference type="Pfam" id="PF00170">
    <property type="entry name" value="bZIP_1"/>
    <property type="match status" value="1"/>
</dbReference>
<evidence type="ECO:0000256" key="12">
    <source>
        <dbReference type="SAM" id="MobiDB-lite"/>
    </source>
</evidence>
<evidence type="ECO:0000256" key="5">
    <source>
        <dbReference type="ARBA" id="ARBA00023125"/>
    </source>
</evidence>
<evidence type="ECO:0000256" key="4">
    <source>
        <dbReference type="ARBA" id="ARBA00023015"/>
    </source>
</evidence>
<dbReference type="EMBL" id="JAYMYR010000001">
    <property type="protein sequence ID" value="KAK7382674.1"/>
    <property type="molecule type" value="Genomic_DNA"/>
</dbReference>